<dbReference type="InterPro" id="IPR036390">
    <property type="entry name" value="WH_DNA-bd_sf"/>
</dbReference>
<dbReference type="EMBL" id="FNCC01000005">
    <property type="protein sequence ID" value="SDG05136.1"/>
    <property type="molecule type" value="Genomic_DNA"/>
</dbReference>
<dbReference type="Pfam" id="PF01614">
    <property type="entry name" value="IclR_C"/>
    <property type="match status" value="1"/>
</dbReference>
<dbReference type="InterPro" id="IPR014757">
    <property type="entry name" value="Tscrpt_reg_IclR_C"/>
</dbReference>
<dbReference type="OrthoDB" id="8479143at2"/>
<dbReference type="InterPro" id="IPR005471">
    <property type="entry name" value="Tscrpt_reg_IclR_N"/>
</dbReference>
<keyword evidence="3" id="KW-0804">Transcription</keyword>
<dbReference type="Proteomes" id="UP000199623">
    <property type="component" value="Unassembled WGS sequence"/>
</dbReference>
<sequence length="255" mass="27973">MELIETRGNETGRKTLSVLLCFTPERPLWSVAEIAAELRLSTATAYRHVGLLKQMGLLAGSRRGYRLTSKVEMLGEAARVRRDVISDVALPVMARLREAVDENVLLAVRSGDHVLAVRKLESRSPVRMRFGEGRPMPLHRGALGRVLLADLPVRERAAYLERTGHDLATLRHGPLSTASLDAVALAGFAESFEEIDAGVWGVAAPVRRYGRVAGVLGLAAPLDRTDSMRRGHILRLLINAAREIERQSSASRFTA</sequence>
<proteinExistence type="predicted"/>
<dbReference type="InterPro" id="IPR029016">
    <property type="entry name" value="GAF-like_dom_sf"/>
</dbReference>
<dbReference type="PANTHER" id="PTHR30136:SF24">
    <property type="entry name" value="HTH-TYPE TRANSCRIPTIONAL REPRESSOR ALLR"/>
    <property type="match status" value="1"/>
</dbReference>
<dbReference type="SMART" id="SM00346">
    <property type="entry name" value="HTH_ICLR"/>
    <property type="match status" value="1"/>
</dbReference>
<dbReference type="Pfam" id="PF09339">
    <property type="entry name" value="HTH_IclR"/>
    <property type="match status" value="1"/>
</dbReference>
<dbReference type="SUPFAM" id="SSF46785">
    <property type="entry name" value="Winged helix' DNA-binding domain"/>
    <property type="match status" value="1"/>
</dbReference>
<protein>
    <submittedName>
        <fullName evidence="5">Transcriptional regulator, IclR family</fullName>
    </submittedName>
</protein>
<dbReference type="GO" id="GO:0003700">
    <property type="term" value="F:DNA-binding transcription factor activity"/>
    <property type="evidence" value="ECO:0007669"/>
    <property type="project" value="TreeGrafter"/>
</dbReference>
<dbReference type="STRING" id="200378.SAMN05216553_10582"/>
<dbReference type="PANTHER" id="PTHR30136">
    <property type="entry name" value="HELIX-TURN-HELIX TRANSCRIPTIONAL REGULATOR, ICLR FAMILY"/>
    <property type="match status" value="1"/>
</dbReference>
<dbReference type="AlphaFoldDB" id="A0A1G7R2Y3"/>
<evidence type="ECO:0000313" key="5">
    <source>
        <dbReference type="EMBL" id="SDG05136.1"/>
    </source>
</evidence>
<dbReference type="Gene3D" id="1.10.10.10">
    <property type="entry name" value="Winged helix-like DNA-binding domain superfamily/Winged helix DNA-binding domain"/>
    <property type="match status" value="1"/>
</dbReference>
<organism evidence="5 6">
    <name type="scientific">Lentzea fradiae</name>
    <dbReference type="NCBI Taxonomy" id="200378"/>
    <lineage>
        <taxon>Bacteria</taxon>
        <taxon>Bacillati</taxon>
        <taxon>Actinomycetota</taxon>
        <taxon>Actinomycetes</taxon>
        <taxon>Pseudonocardiales</taxon>
        <taxon>Pseudonocardiaceae</taxon>
        <taxon>Lentzea</taxon>
    </lineage>
</organism>
<evidence type="ECO:0000256" key="2">
    <source>
        <dbReference type="ARBA" id="ARBA00023125"/>
    </source>
</evidence>
<dbReference type="Gene3D" id="3.30.450.40">
    <property type="match status" value="1"/>
</dbReference>
<evidence type="ECO:0000259" key="4">
    <source>
        <dbReference type="PROSITE" id="PS51078"/>
    </source>
</evidence>
<dbReference type="PROSITE" id="PS51078">
    <property type="entry name" value="ICLR_ED"/>
    <property type="match status" value="1"/>
</dbReference>
<dbReference type="InterPro" id="IPR036388">
    <property type="entry name" value="WH-like_DNA-bd_sf"/>
</dbReference>
<accession>A0A1G7R2Y3</accession>
<reference evidence="6" key="1">
    <citation type="submission" date="2016-10" db="EMBL/GenBank/DDBJ databases">
        <authorList>
            <person name="Varghese N."/>
            <person name="Submissions S."/>
        </authorList>
    </citation>
    <scope>NUCLEOTIDE SEQUENCE [LARGE SCALE GENOMIC DNA]</scope>
    <source>
        <strain evidence="6">CGMCC 4.3506</strain>
    </source>
</reference>
<evidence type="ECO:0000313" key="6">
    <source>
        <dbReference type="Proteomes" id="UP000199623"/>
    </source>
</evidence>
<gene>
    <name evidence="5" type="ORF">SAMN05216553_10582</name>
</gene>
<dbReference type="InterPro" id="IPR050707">
    <property type="entry name" value="HTH_MetabolicPath_Reg"/>
</dbReference>
<dbReference type="GO" id="GO:0045892">
    <property type="term" value="P:negative regulation of DNA-templated transcription"/>
    <property type="evidence" value="ECO:0007669"/>
    <property type="project" value="TreeGrafter"/>
</dbReference>
<keyword evidence="1" id="KW-0805">Transcription regulation</keyword>
<dbReference type="GO" id="GO:0003677">
    <property type="term" value="F:DNA binding"/>
    <property type="evidence" value="ECO:0007669"/>
    <property type="project" value="UniProtKB-KW"/>
</dbReference>
<evidence type="ECO:0000256" key="3">
    <source>
        <dbReference type="ARBA" id="ARBA00023163"/>
    </source>
</evidence>
<evidence type="ECO:0000256" key="1">
    <source>
        <dbReference type="ARBA" id="ARBA00023015"/>
    </source>
</evidence>
<name>A0A1G7R2Y3_9PSEU</name>
<keyword evidence="2" id="KW-0238">DNA-binding</keyword>
<keyword evidence="6" id="KW-1185">Reference proteome</keyword>
<dbReference type="RefSeq" id="WP_090048767.1">
    <property type="nucleotide sequence ID" value="NZ_FNCC01000005.1"/>
</dbReference>
<feature type="domain" description="IclR-ED" evidence="4">
    <location>
        <begin position="70"/>
        <end position="250"/>
    </location>
</feature>
<dbReference type="SUPFAM" id="SSF55781">
    <property type="entry name" value="GAF domain-like"/>
    <property type="match status" value="1"/>
</dbReference>